<dbReference type="EMBL" id="JACICB010000035">
    <property type="protein sequence ID" value="MBB3709774.1"/>
    <property type="molecule type" value="Genomic_DNA"/>
</dbReference>
<protein>
    <recommendedName>
        <fullName evidence="3">DUF4224 domain-containing protein</fullName>
    </recommendedName>
</protein>
<evidence type="ECO:0000313" key="1">
    <source>
        <dbReference type="EMBL" id="MBB3709774.1"/>
    </source>
</evidence>
<dbReference type="RefSeq" id="WP_157097264.1">
    <property type="nucleotide sequence ID" value="NZ_CP015007.1"/>
</dbReference>
<proteinExistence type="predicted"/>
<gene>
    <name evidence="1" type="ORF">FHS67_006130</name>
</gene>
<name>A0ABR6HGT3_AMIAI</name>
<sequence length="56" mass="6442">MIDPKLLTYAERLQYEGFVHRQKNLPTKPMRLWLSVTGKPSAPFSQSGNYSGKVQF</sequence>
<organism evidence="1 2">
    <name type="scientific">Aminobacter aminovorans</name>
    <name type="common">Chelatobacter heintzii</name>
    <dbReference type="NCBI Taxonomy" id="83263"/>
    <lineage>
        <taxon>Bacteria</taxon>
        <taxon>Pseudomonadati</taxon>
        <taxon>Pseudomonadota</taxon>
        <taxon>Alphaproteobacteria</taxon>
        <taxon>Hyphomicrobiales</taxon>
        <taxon>Phyllobacteriaceae</taxon>
        <taxon>Aminobacter</taxon>
    </lineage>
</organism>
<comment type="caution">
    <text evidence="1">The sequence shown here is derived from an EMBL/GenBank/DDBJ whole genome shotgun (WGS) entry which is preliminary data.</text>
</comment>
<reference evidence="1 2" key="1">
    <citation type="submission" date="2020-08" db="EMBL/GenBank/DDBJ databases">
        <title>Genomic Encyclopedia of Type Strains, Phase IV (KMG-IV): sequencing the most valuable type-strain genomes for metagenomic binning, comparative biology and taxonomic classification.</title>
        <authorList>
            <person name="Goeker M."/>
        </authorList>
    </citation>
    <scope>NUCLEOTIDE SEQUENCE [LARGE SCALE GENOMIC DNA]</scope>
    <source>
        <strain evidence="1 2">DSM 10368</strain>
    </source>
</reference>
<accession>A0ABR6HGT3</accession>
<keyword evidence="2" id="KW-1185">Reference proteome</keyword>
<dbReference type="Proteomes" id="UP000577697">
    <property type="component" value="Unassembled WGS sequence"/>
</dbReference>
<evidence type="ECO:0000313" key="2">
    <source>
        <dbReference type="Proteomes" id="UP000577697"/>
    </source>
</evidence>
<evidence type="ECO:0008006" key="3">
    <source>
        <dbReference type="Google" id="ProtNLM"/>
    </source>
</evidence>